<keyword evidence="6" id="KW-0812">Transmembrane</keyword>
<keyword evidence="6" id="KW-1133">Transmembrane helix</keyword>
<dbReference type="PROSITE" id="PS51935">
    <property type="entry name" value="NLPC_P60"/>
    <property type="match status" value="1"/>
</dbReference>
<feature type="compositionally biased region" description="Basic and acidic residues" evidence="5">
    <location>
        <begin position="29"/>
        <end position="47"/>
    </location>
</feature>
<comment type="caution">
    <text evidence="8">The sequence shown here is derived from an EMBL/GenBank/DDBJ whole genome shotgun (WGS) entry which is preliminary data.</text>
</comment>
<dbReference type="InterPro" id="IPR000064">
    <property type="entry name" value="NLP_P60_dom"/>
</dbReference>
<gene>
    <name evidence="8" type="ORF">HMPREF9460_03017</name>
</gene>
<feature type="compositionally biased region" description="Basic and acidic residues" evidence="5">
    <location>
        <begin position="190"/>
        <end position="199"/>
    </location>
</feature>
<comment type="similarity">
    <text evidence="1">Belongs to the peptidase C40 family.</text>
</comment>
<evidence type="ECO:0000256" key="4">
    <source>
        <dbReference type="ARBA" id="ARBA00022807"/>
    </source>
</evidence>
<evidence type="ECO:0000256" key="5">
    <source>
        <dbReference type="SAM" id="MobiDB-lite"/>
    </source>
</evidence>
<dbReference type="PATRIC" id="fig|742738.3.peg.3100"/>
<dbReference type="Gene3D" id="3.90.1720.10">
    <property type="entry name" value="endopeptidase domain like (from Nostoc punctiforme)"/>
    <property type="match status" value="1"/>
</dbReference>
<feature type="compositionally biased region" description="Basic and acidic residues" evidence="5">
    <location>
        <begin position="140"/>
        <end position="153"/>
    </location>
</feature>
<keyword evidence="2" id="KW-0645">Protease</keyword>
<feature type="compositionally biased region" description="Basic residues" evidence="5">
    <location>
        <begin position="10"/>
        <end position="19"/>
    </location>
</feature>
<proteinExistence type="inferred from homology"/>
<protein>
    <recommendedName>
        <fullName evidence="7">NlpC/P60 domain-containing protein</fullName>
    </recommendedName>
</protein>
<dbReference type="AlphaFoldDB" id="A0A096B4B9"/>
<evidence type="ECO:0000313" key="9">
    <source>
        <dbReference type="Proteomes" id="UP000029585"/>
    </source>
</evidence>
<dbReference type="EMBL" id="ADLO01000092">
    <property type="protein sequence ID" value="KGF54223.1"/>
    <property type="molecule type" value="Genomic_DNA"/>
</dbReference>
<evidence type="ECO:0000313" key="8">
    <source>
        <dbReference type="EMBL" id="KGF54223.1"/>
    </source>
</evidence>
<reference evidence="8 9" key="1">
    <citation type="submission" date="2011-08" db="EMBL/GenBank/DDBJ databases">
        <title>The Genome Sequence of Clostridium orbiscindens 1_3_50AFAA.</title>
        <authorList>
            <consortium name="The Broad Institute Genome Sequencing Platform"/>
            <person name="Earl A."/>
            <person name="Ward D."/>
            <person name="Feldgarden M."/>
            <person name="Gevers D."/>
            <person name="Daigneault M."/>
            <person name="Strauss J."/>
            <person name="Allen-Vercoe E."/>
            <person name="Young S.K."/>
            <person name="Zeng Q."/>
            <person name="Gargeya S."/>
            <person name="Fitzgerald M."/>
            <person name="Haas B."/>
            <person name="Abouelleil A."/>
            <person name="Alvarado L."/>
            <person name="Arachchi H.M."/>
            <person name="Berlin A."/>
            <person name="Brown A."/>
            <person name="Chapman S.B."/>
            <person name="Chen Z."/>
            <person name="Dunbar C."/>
            <person name="Freedman E."/>
            <person name="Gearin G."/>
            <person name="Gellesch M."/>
            <person name="Goldberg J."/>
            <person name="Griggs A."/>
            <person name="Gujja S."/>
            <person name="Heiman D."/>
            <person name="Howarth C."/>
            <person name="Larson L."/>
            <person name="Lui A."/>
            <person name="MacDonald P.J.P."/>
            <person name="Montmayeur A."/>
            <person name="Murphy C."/>
            <person name="Neiman D."/>
            <person name="Pearson M."/>
            <person name="Priest M."/>
            <person name="Roberts A."/>
            <person name="Saif S."/>
            <person name="Shea T."/>
            <person name="Shenoy N."/>
            <person name="Sisk P."/>
            <person name="Stolte C."/>
            <person name="Sykes S."/>
            <person name="Wortman J."/>
            <person name="Nusbaum C."/>
            <person name="Birren B."/>
        </authorList>
    </citation>
    <scope>NUCLEOTIDE SEQUENCE [LARGE SCALE GENOMIC DNA]</scope>
    <source>
        <strain evidence="8 9">1_3_50AFAA</strain>
    </source>
</reference>
<dbReference type="SUPFAM" id="SSF54001">
    <property type="entry name" value="Cysteine proteinases"/>
    <property type="match status" value="1"/>
</dbReference>
<keyword evidence="9" id="KW-1185">Reference proteome</keyword>
<keyword evidence="6" id="KW-0472">Membrane</keyword>
<evidence type="ECO:0000256" key="1">
    <source>
        <dbReference type="ARBA" id="ARBA00007074"/>
    </source>
</evidence>
<dbReference type="PANTHER" id="PTHR47053:SF1">
    <property type="entry name" value="MUREIN DD-ENDOPEPTIDASE MEPH-RELATED"/>
    <property type="match status" value="1"/>
</dbReference>
<dbReference type="InterPro" id="IPR051202">
    <property type="entry name" value="Peptidase_C40"/>
</dbReference>
<feature type="region of interest" description="Disordered" evidence="5">
    <location>
        <begin position="1"/>
        <end position="247"/>
    </location>
</feature>
<evidence type="ECO:0000256" key="6">
    <source>
        <dbReference type="SAM" id="Phobius"/>
    </source>
</evidence>
<dbReference type="GO" id="GO:0006508">
    <property type="term" value="P:proteolysis"/>
    <property type="evidence" value="ECO:0007669"/>
    <property type="project" value="UniProtKB-KW"/>
</dbReference>
<evidence type="ECO:0000256" key="2">
    <source>
        <dbReference type="ARBA" id="ARBA00022670"/>
    </source>
</evidence>
<feature type="transmembrane region" description="Helical" evidence="6">
    <location>
        <begin position="308"/>
        <end position="331"/>
    </location>
</feature>
<dbReference type="PANTHER" id="PTHR47053">
    <property type="entry name" value="MUREIN DD-ENDOPEPTIDASE MEPH-RELATED"/>
    <property type="match status" value="1"/>
</dbReference>
<evidence type="ECO:0000259" key="7">
    <source>
        <dbReference type="PROSITE" id="PS51935"/>
    </source>
</evidence>
<dbReference type="Proteomes" id="UP000029585">
    <property type="component" value="Unassembled WGS sequence"/>
</dbReference>
<sequence>MPEIKEKPKAGKPKGRRKSAGPPRQAGRLMKEKLVREVDQRKEREAENGSYAVDQVEQAGVQGADEFIQALRPNHKRKSGAGNTQSAKENRDGRPEREVPPQGQPTSAPKERRPVEGQRPQRQGTVPRERSPGGQQAVPIRERPRMAAKERGRGKALQGQARPDALPTEAPSAKAGREPARGPRSAAYRGEGRPGEGRRSGPGVWRPGEDVRRPVMGGATPKTGAPGTKGRAAPLPGGKAPLGPKVRGAEKPARRFVQAFQKPAQAARQSAQRRLAQQAARTAKGAAELGRRLTAAVVRAVAAMMGSLIGLAGGAVVLIVLVVVVLIAAIASSPFGIFFTSEPSAPETVSVSQAVAAVNVEYNAKLEALQAGGYDDIVIHGQGPDWAEVLAVFAVHTAGKDTGVDVATLDQDRVDLLKAVFWDMTEITSKVETIDHPGGEDSEGWTESILHITITPKTADEMRAVYAFTDEQNSALTELLSDQAALASLAGSLTITSADLLEVIRALPADLDQARKEAVETALSLVGKVGYFWGGKSLVIGWDSRWGTLREVTAAGSSTTGTYRPYGLDCSGMMDWIFYNITGGEYILGRGGGATAQRSYCTPVSQADAQPGDLAFYPDDSHVGIVVGRREDGKLLICHCSSGQNNVVVTEFAASGFTTLGRPDIFQ</sequence>
<feature type="compositionally biased region" description="Basic and acidic residues" evidence="5">
    <location>
        <begin position="88"/>
        <end position="99"/>
    </location>
</feature>
<evidence type="ECO:0000256" key="3">
    <source>
        <dbReference type="ARBA" id="ARBA00022801"/>
    </source>
</evidence>
<dbReference type="eggNOG" id="COG0791">
    <property type="taxonomic scope" value="Bacteria"/>
</dbReference>
<organism evidence="8 9">
    <name type="scientific">Flavonifractor plautii 1_3_50AFAA</name>
    <dbReference type="NCBI Taxonomy" id="742738"/>
    <lineage>
        <taxon>Bacteria</taxon>
        <taxon>Bacillati</taxon>
        <taxon>Bacillota</taxon>
        <taxon>Clostridia</taxon>
        <taxon>Eubacteriales</taxon>
        <taxon>Oscillospiraceae</taxon>
        <taxon>Flavonifractor</taxon>
    </lineage>
</organism>
<name>A0A096B4B9_FLAPL</name>
<feature type="compositionally biased region" description="Low complexity" evidence="5">
    <location>
        <begin position="217"/>
        <end position="245"/>
    </location>
</feature>
<accession>A0A096B4B9</accession>
<dbReference type="GO" id="GO:0008234">
    <property type="term" value="F:cysteine-type peptidase activity"/>
    <property type="evidence" value="ECO:0007669"/>
    <property type="project" value="UniProtKB-KW"/>
</dbReference>
<keyword evidence="4" id="KW-0788">Thiol protease</keyword>
<dbReference type="Pfam" id="PF00877">
    <property type="entry name" value="NLPC_P60"/>
    <property type="match status" value="1"/>
</dbReference>
<dbReference type="InterPro" id="IPR038765">
    <property type="entry name" value="Papain-like_cys_pep_sf"/>
</dbReference>
<dbReference type="RefSeq" id="WP_226928477.1">
    <property type="nucleotide sequence ID" value="NZ_KN174164.1"/>
</dbReference>
<dbReference type="HOGENOM" id="CLU_016043_12_1_9"/>
<feature type="domain" description="NlpC/P60" evidence="7">
    <location>
        <begin position="512"/>
        <end position="667"/>
    </location>
</feature>
<keyword evidence="3" id="KW-0378">Hydrolase</keyword>